<evidence type="ECO:0000313" key="1">
    <source>
        <dbReference type="EMBL" id="GGB19958.1"/>
    </source>
</evidence>
<reference evidence="1" key="1">
    <citation type="journal article" date="2014" name="Int. J. Syst. Evol. Microbiol.">
        <title>Complete genome sequence of Corynebacterium casei LMG S-19264T (=DSM 44701T), isolated from a smear-ripened cheese.</title>
        <authorList>
            <consortium name="US DOE Joint Genome Institute (JGI-PGF)"/>
            <person name="Walter F."/>
            <person name="Albersmeier A."/>
            <person name="Kalinowski J."/>
            <person name="Ruckert C."/>
        </authorList>
    </citation>
    <scope>NUCLEOTIDE SEQUENCE</scope>
    <source>
        <strain evidence="1">CGMCC 1.15448</strain>
    </source>
</reference>
<evidence type="ECO:0000313" key="2">
    <source>
        <dbReference type="Proteomes" id="UP000607559"/>
    </source>
</evidence>
<dbReference type="AlphaFoldDB" id="A0A8J2UHY1"/>
<sequence>MIFSAQAHTVTSVEIKGIEALGFVFSGSSMPVDDFLNTHFPNLDLFAAVKSIDTILSPATSATKYKRIILEDNPLKVEIQFFSEDYGNEDTGLVLVRTFTLDSAGPVVSHEFFRLPRMARRKGISKKILTALFQQYVNMGVKKILVFAALEDGGYVWATQYFMAVDPMEVEKILARAQVELPQAQYILAKRVFDNYYAKNIGGQAFPMYKWAELSFMEPILRKSAWHGAVDLTNPVEFSNFVSNAIG</sequence>
<protein>
    <submittedName>
        <fullName evidence="1">Uncharacterized protein</fullName>
    </submittedName>
</protein>
<organism evidence="1 2">
    <name type="scientific">Puia dinghuensis</name>
    <dbReference type="NCBI Taxonomy" id="1792502"/>
    <lineage>
        <taxon>Bacteria</taxon>
        <taxon>Pseudomonadati</taxon>
        <taxon>Bacteroidota</taxon>
        <taxon>Chitinophagia</taxon>
        <taxon>Chitinophagales</taxon>
        <taxon>Chitinophagaceae</taxon>
        <taxon>Puia</taxon>
    </lineage>
</organism>
<reference evidence="1" key="2">
    <citation type="submission" date="2020-09" db="EMBL/GenBank/DDBJ databases">
        <authorList>
            <person name="Sun Q."/>
            <person name="Zhou Y."/>
        </authorList>
    </citation>
    <scope>NUCLEOTIDE SEQUENCE</scope>
    <source>
        <strain evidence="1">CGMCC 1.15448</strain>
    </source>
</reference>
<accession>A0A8J2UHY1</accession>
<dbReference type="RefSeq" id="WP_188936858.1">
    <property type="nucleotide sequence ID" value="NZ_BMJC01000005.1"/>
</dbReference>
<comment type="caution">
    <text evidence="1">The sequence shown here is derived from an EMBL/GenBank/DDBJ whole genome shotgun (WGS) entry which is preliminary data.</text>
</comment>
<dbReference type="EMBL" id="BMJC01000005">
    <property type="protein sequence ID" value="GGB19958.1"/>
    <property type="molecule type" value="Genomic_DNA"/>
</dbReference>
<dbReference type="Proteomes" id="UP000607559">
    <property type="component" value="Unassembled WGS sequence"/>
</dbReference>
<gene>
    <name evidence="1" type="ORF">GCM10011511_49670</name>
</gene>
<proteinExistence type="predicted"/>
<name>A0A8J2UHY1_9BACT</name>
<keyword evidence="2" id="KW-1185">Reference proteome</keyword>